<dbReference type="GO" id="GO:0004252">
    <property type="term" value="F:serine-type endopeptidase activity"/>
    <property type="evidence" value="ECO:0007669"/>
    <property type="project" value="InterPro"/>
</dbReference>
<protein>
    <submittedName>
        <fullName evidence="6">Signal peptidase, endoplasmic reticulum-type</fullName>
    </submittedName>
</protein>
<feature type="transmembrane region" description="Helical" evidence="5">
    <location>
        <begin position="331"/>
        <end position="353"/>
    </location>
</feature>
<proteinExistence type="predicted"/>
<feature type="transmembrane region" description="Helical" evidence="5">
    <location>
        <begin position="160"/>
        <end position="180"/>
    </location>
</feature>
<evidence type="ECO:0000256" key="3">
    <source>
        <dbReference type="ARBA" id="ARBA00022989"/>
    </source>
</evidence>
<dbReference type="EMBL" id="FOIC01000010">
    <property type="protein sequence ID" value="SET69110.1"/>
    <property type="molecule type" value="Genomic_DNA"/>
</dbReference>
<evidence type="ECO:0000256" key="4">
    <source>
        <dbReference type="ARBA" id="ARBA00023136"/>
    </source>
</evidence>
<dbReference type="EMBL" id="FMZP01000005">
    <property type="protein sequence ID" value="SDC58157.1"/>
    <property type="molecule type" value="Genomic_DNA"/>
</dbReference>
<feature type="transmembrane region" description="Helical" evidence="5">
    <location>
        <begin position="201"/>
        <end position="222"/>
    </location>
</feature>
<evidence type="ECO:0000256" key="1">
    <source>
        <dbReference type="ARBA" id="ARBA00004370"/>
    </source>
</evidence>
<dbReference type="SUPFAM" id="SSF51306">
    <property type="entry name" value="LexA/Signal peptidase"/>
    <property type="match status" value="1"/>
</dbReference>
<gene>
    <name evidence="7" type="ORF">SAMN04488694_110102</name>
    <name evidence="6" type="ORF">SAMN05192552_100582</name>
</gene>
<keyword evidence="8" id="KW-1185">Reference proteome</keyword>
<organism evidence="6 9">
    <name type="scientific">Natrinema hispanicum</name>
    <dbReference type="NCBI Taxonomy" id="392421"/>
    <lineage>
        <taxon>Archaea</taxon>
        <taxon>Methanobacteriati</taxon>
        <taxon>Methanobacteriota</taxon>
        <taxon>Stenosarchaea group</taxon>
        <taxon>Halobacteria</taxon>
        <taxon>Halobacteriales</taxon>
        <taxon>Natrialbaceae</taxon>
        <taxon>Natrinema</taxon>
    </lineage>
</organism>
<reference evidence="8 9" key="1">
    <citation type="submission" date="2016-10" db="EMBL/GenBank/DDBJ databases">
        <authorList>
            <person name="Varghese N."/>
            <person name="Submissions S."/>
        </authorList>
    </citation>
    <scope>NUCLEOTIDE SEQUENCE [LARGE SCALE GENOMIC DNA]</scope>
    <source>
        <strain evidence="6 9">CDM_1</strain>
        <strain evidence="8">CDM_6</strain>
    </source>
</reference>
<keyword evidence="2 5" id="KW-0812">Transmembrane</keyword>
<dbReference type="CDD" id="cd06530">
    <property type="entry name" value="S26_SPase_I"/>
    <property type="match status" value="1"/>
</dbReference>
<dbReference type="InterPro" id="IPR036286">
    <property type="entry name" value="LexA/Signal_pep-like_sf"/>
</dbReference>
<dbReference type="AlphaFoldDB" id="A0A1G6MSF7"/>
<dbReference type="InterPro" id="IPR001733">
    <property type="entry name" value="Peptidase_S26B"/>
</dbReference>
<evidence type="ECO:0000313" key="8">
    <source>
        <dbReference type="Proteomes" id="UP000199320"/>
    </source>
</evidence>
<evidence type="ECO:0000313" key="9">
    <source>
        <dbReference type="Proteomes" id="UP000324021"/>
    </source>
</evidence>
<dbReference type="GO" id="GO:0016020">
    <property type="term" value="C:membrane"/>
    <property type="evidence" value="ECO:0007669"/>
    <property type="project" value="UniProtKB-SubCell"/>
</dbReference>
<evidence type="ECO:0000256" key="5">
    <source>
        <dbReference type="SAM" id="Phobius"/>
    </source>
</evidence>
<dbReference type="Proteomes" id="UP000199320">
    <property type="component" value="Unassembled WGS sequence"/>
</dbReference>
<dbReference type="RefSeq" id="WP_092933130.1">
    <property type="nucleotide sequence ID" value="NZ_FMZP01000005.1"/>
</dbReference>
<reference evidence="7" key="2">
    <citation type="submission" date="2016-10" db="EMBL/GenBank/DDBJ databases">
        <authorList>
            <person name="de Groot N.N."/>
        </authorList>
    </citation>
    <scope>NUCLEOTIDE SEQUENCE [LARGE SCALE GENOMIC DNA]</scope>
    <source>
        <strain evidence="7">CDM_6</strain>
    </source>
</reference>
<dbReference type="Proteomes" id="UP000324021">
    <property type="component" value="Unassembled WGS sequence"/>
</dbReference>
<evidence type="ECO:0000256" key="2">
    <source>
        <dbReference type="ARBA" id="ARBA00022692"/>
    </source>
</evidence>
<dbReference type="STRING" id="392421.SAMN04488694_110102"/>
<name>A0A1G6MSF7_9EURY</name>
<keyword evidence="4 5" id="KW-0472">Membrane</keyword>
<comment type="subcellular location">
    <subcellularLocation>
        <location evidence="1">Membrane</location>
    </subcellularLocation>
</comment>
<dbReference type="GO" id="GO:0006465">
    <property type="term" value="P:signal peptide processing"/>
    <property type="evidence" value="ECO:0007669"/>
    <property type="project" value="InterPro"/>
</dbReference>
<dbReference type="NCBIfam" id="TIGR02228">
    <property type="entry name" value="sigpep_I_arch"/>
    <property type="match status" value="1"/>
</dbReference>
<evidence type="ECO:0000313" key="7">
    <source>
        <dbReference type="EMBL" id="SET69110.1"/>
    </source>
</evidence>
<dbReference type="InterPro" id="IPR019533">
    <property type="entry name" value="Peptidase_S26"/>
</dbReference>
<dbReference type="OrthoDB" id="50404at2157"/>
<keyword evidence="3 5" id="KW-1133">Transmembrane helix</keyword>
<sequence>MILRTTTRLLKIILILAVAALLVGQLLGQPILLGYVTSDSMEPTIDANDGFVAVPAAVTGDPSPGDVIVYEATDGQLVTHRVVNETAAGYVTRGDANPVTDQDQGDPPVTEDRIVARAMQLGGTVLTIPALGAAAANLDAAVITAQQWVWNMPGSQLNGINGVATALLVISIVGYAVETVRDRDQSALDTRERIDELDPSFHQLVIAFTLVMMVGAAAAMLVPAGAQSMTLVSSQPAPDGDLIVEPGGTTETTYRISNTGFTPIVVYLESSEGVTLERETVVVSGKDSTAVEATLEAPEETGHFERSIYERRYIHVLPRSVIGWFYDVHPWLPYGMIVASLGGGAYVFGRLLVIEQIRDRD</sequence>
<evidence type="ECO:0000313" key="6">
    <source>
        <dbReference type="EMBL" id="SDC58157.1"/>
    </source>
</evidence>
<accession>A0A1G6MSF7</accession>